<evidence type="ECO:0000256" key="6">
    <source>
        <dbReference type="ARBA" id="ARBA00022771"/>
    </source>
</evidence>
<dbReference type="GO" id="GO:0031297">
    <property type="term" value="P:replication fork processing"/>
    <property type="evidence" value="ECO:0007669"/>
    <property type="project" value="TreeGrafter"/>
</dbReference>
<evidence type="ECO:0000256" key="2">
    <source>
        <dbReference type="ARBA" id="ARBA00007025"/>
    </source>
</evidence>
<evidence type="ECO:0000256" key="14">
    <source>
        <dbReference type="SAM" id="MobiDB-lite"/>
    </source>
</evidence>
<dbReference type="InterPro" id="IPR013083">
    <property type="entry name" value="Znf_RING/FYVE/PHD"/>
</dbReference>
<proteinExistence type="inferred from homology"/>
<keyword evidence="3" id="KW-0479">Metal-binding</keyword>
<dbReference type="GO" id="GO:0031490">
    <property type="term" value="F:chromatin DNA binding"/>
    <property type="evidence" value="ECO:0007669"/>
    <property type="project" value="TreeGrafter"/>
</dbReference>
<feature type="compositionally biased region" description="Basic and acidic residues" evidence="14">
    <location>
        <begin position="244"/>
        <end position="254"/>
    </location>
</feature>
<evidence type="ECO:0000256" key="4">
    <source>
        <dbReference type="ARBA" id="ARBA00022741"/>
    </source>
</evidence>
<comment type="subcellular location">
    <subcellularLocation>
        <location evidence="1">Nucleus</location>
    </subcellularLocation>
</comment>
<dbReference type="AlphaFoldDB" id="A0A0V0G4T4"/>
<keyword evidence="11" id="KW-0234">DNA repair</keyword>
<reference evidence="16" key="1">
    <citation type="journal article" date="2018" name="J. Proteomics">
        <title>Exploring the molecular complexity of Triatoma dimidiata sialome.</title>
        <authorList>
            <person name="Santiago P.B."/>
            <person name="de Araujo C.N."/>
            <person name="Charneau S."/>
            <person name="Bastos I.M.D."/>
            <person name="Assumpcao T.C.F."/>
            <person name="Queiroz R.M.L."/>
            <person name="Praca Y.R."/>
            <person name="Cordeiro T.M."/>
            <person name="Garcia C.H.S."/>
            <person name="da Silva I.G."/>
            <person name="Raiol T."/>
            <person name="Motta F.N."/>
            <person name="de Araujo Oliveira J.V."/>
            <person name="de Sousa M.V."/>
            <person name="Ribeiro J.M.C."/>
            <person name="de Santana J.M."/>
        </authorList>
    </citation>
    <scope>NUCLEOTIDE SEQUENCE</scope>
    <source>
        <strain evidence="16">Santander</strain>
        <tissue evidence="16">Salivary glands</tissue>
    </source>
</reference>
<dbReference type="GO" id="GO:0006338">
    <property type="term" value="P:chromatin remodeling"/>
    <property type="evidence" value="ECO:0007669"/>
    <property type="project" value="TreeGrafter"/>
</dbReference>
<feature type="domain" description="PHD-type" evidence="15">
    <location>
        <begin position="22"/>
        <end position="158"/>
    </location>
</feature>
<dbReference type="InterPro" id="IPR011011">
    <property type="entry name" value="Znf_FYVE_PHD"/>
</dbReference>
<dbReference type="GO" id="GO:0016787">
    <property type="term" value="F:hydrolase activity"/>
    <property type="evidence" value="ECO:0007669"/>
    <property type="project" value="UniProtKB-KW"/>
</dbReference>
<keyword evidence="8" id="KW-0862">Zinc</keyword>
<dbReference type="EMBL" id="GECL01003050">
    <property type="protein sequence ID" value="JAP03074.1"/>
    <property type="molecule type" value="Transcribed_RNA"/>
</dbReference>
<feature type="compositionally biased region" description="Basic and acidic residues" evidence="14">
    <location>
        <begin position="488"/>
        <end position="502"/>
    </location>
</feature>
<dbReference type="GO" id="GO:0003678">
    <property type="term" value="F:DNA helicase activity"/>
    <property type="evidence" value="ECO:0007669"/>
    <property type="project" value="UniProtKB-EC"/>
</dbReference>
<dbReference type="InterPro" id="IPR052131">
    <property type="entry name" value="ATRX_domain-containing"/>
</dbReference>
<feature type="compositionally biased region" description="Basic and acidic residues" evidence="14">
    <location>
        <begin position="341"/>
        <end position="355"/>
    </location>
</feature>
<keyword evidence="9" id="KW-0067">ATP-binding</keyword>
<evidence type="ECO:0000313" key="16">
    <source>
        <dbReference type="EMBL" id="JAP03074.1"/>
    </source>
</evidence>
<feature type="non-terminal residue" evidence="16">
    <location>
        <position position="1"/>
    </location>
</feature>
<evidence type="ECO:0000256" key="10">
    <source>
        <dbReference type="ARBA" id="ARBA00023125"/>
    </source>
</evidence>
<evidence type="ECO:0000256" key="12">
    <source>
        <dbReference type="ARBA" id="ARBA00023242"/>
    </source>
</evidence>
<dbReference type="PROSITE" id="PS51533">
    <property type="entry name" value="ADD"/>
    <property type="match status" value="1"/>
</dbReference>
<keyword evidence="4" id="KW-0547">Nucleotide-binding</keyword>
<evidence type="ECO:0000256" key="5">
    <source>
        <dbReference type="ARBA" id="ARBA00022763"/>
    </source>
</evidence>
<dbReference type="GO" id="GO:0008270">
    <property type="term" value="F:zinc ion binding"/>
    <property type="evidence" value="ECO:0007669"/>
    <property type="project" value="UniProtKB-KW"/>
</dbReference>
<feature type="compositionally biased region" description="Acidic residues" evidence="14">
    <location>
        <begin position="476"/>
        <end position="485"/>
    </location>
</feature>
<sequence length="502" mass="57357">VKPVKKPIVTDEEQRYRDELYPDVKSVKNKNILCTSCNGSLKELILKGKPNTHPFMDTLLCEKCNSFFGDGEFSVDEDGSDKYCRWCGQGGTLYLCSTCTAGFCKKCIKRNLPRAALKEVEKDDWKCFCCDVKPLYELRAHCWAANKFAAEFVRKRKGKKTDELEDRQSDVSDESGGQRTRNRNDDSDEEKGTRKSSRRGKKTENKKVSRESEDSDDSGGAGKRNRVDDSGEEKGNRKSKRVKKNESKKASREYNEQTKIYKPIITKFTATIKDALSMTELFKKKALDCSNKKINVNYIKDKERVEEVFGRIDTLLQSVENISKELRASAKVYLDDWKKSLDGQDDKRQDDRNAEPTDDAADEKKTVNGIDEKKSSDEDHLVSESKVKDDASDESEHSKKSDQNDEIISPDLANVNVRSHKANNSDSDDHEIREEEKQKEEYDDKNETDDLTTPQKDENLKMLDITSSHKKRVLDDSDDDADIPTEEMINKKFKSDSGDEDI</sequence>
<keyword evidence="7" id="KW-0378">Hydrolase</keyword>
<evidence type="ECO:0000256" key="8">
    <source>
        <dbReference type="ARBA" id="ARBA00022833"/>
    </source>
</evidence>
<dbReference type="PANTHER" id="PTHR46357:SF1">
    <property type="entry name" value="TRANSCRIPTIONAL REGULATOR ATRX"/>
    <property type="match status" value="1"/>
</dbReference>
<dbReference type="PANTHER" id="PTHR46357">
    <property type="entry name" value="TRANSCRIPTIONAL REGULATOR ATRX"/>
    <property type="match status" value="1"/>
</dbReference>
<organism evidence="16">
    <name type="scientific">Triatoma dimidiata</name>
    <name type="common">Kissing bug</name>
    <name type="synonym">Meccus dimidiatus</name>
    <dbReference type="NCBI Taxonomy" id="72491"/>
    <lineage>
        <taxon>Eukaryota</taxon>
        <taxon>Metazoa</taxon>
        <taxon>Ecdysozoa</taxon>
        <taxon>Arthropoda</taxon>
        <taxon>Hexapoda</taxon>
        <taxon>Insecta</taxon>
        <taxon>Pterygota</taxon>
        <taxon>Neoptera</taxon>
        <taxon>Paraneoptera</taxon>
        <taxon>Hemiptera</taxon>
        <taxon>Heteroptera</taxon>
        <taxon>Panheteroptera</taxon>
        <taxon>Cimicomorpha</taxon>
        <taxon>Reduviidae</taxon>
        <taxon>Triatominae</taxon>
        <taxon>Triatoma</taxon>
    </lineage>
</organism>
<dbReference type="GO" id="GO:0006281">
    <property type="term" value="P:DNA repair"/>
    <property type="evidence" value="ECO:0007669"/>
    <property type="project" value="UniProtKB-KW"/>
</dbReference>
<feature type="compositionally biased region" description="Basic and acidic residues" evidence="14">
    <location>
        <begin position="225"/>
        <end position="236"/>
    </location>
</feature>
<feature type="compositionally biased region" description="Basic and acidic residues" evidence="14">
    <location>
        <begin position="182"/>
        <end position="193"/>
    </location>
</feature>
<evidence type="ECO:0000256" key="13">
    <source>
        <dbReference type="ARBA" id="ARBA00047995"/>
    </source>
</evidence>
<dbReference type="SUPFAM" id="SSF57903">
    <property type="entry name" value="FYVE/PHD zinc finger"/>
    <property type="match status" value="1"/>
</dbReference>
<dbReference type="InterPro" id="IPR025766">
    <property type="entry name" value="ADD"/>
</dbReference>
<name>A0A0V0G4T4_TRIDM</name>
<feature type="region of interest" description="Disordered" evidence="14">
    <location>
        <begin position="341"/>
        <end position="502"/>
    </location>
</feature>
<accession>A0A0V0G4T4</accession>
<evidence type="ECO:0000256" key="1">
    <source>
        <dbReference type="ARBA" id="ARBA00004123"/>
    </source>
</evidence>
<keyword evidence="12" id="KW-0539">Nucleus</keyword>
<evidence type="ECO:0000256" key="3">
    <source>
        <dbReference type="ARBA" id="ARBA00022723"/>
    </source>
</evidence>
<keyword evidence="5" id="KW-0227">DNA damage</keyword>
<dbReference type="Gene3D" id="3.30.40.10">
    <property type="entry name" value="Zinc/RING finger domain, C3HC4 (zinc finger)"/>
    <property type="match status" value="1"/>
</dbReference>
<feature type="compositionally biased region" description="Basic and acidic residues" evidence="14">
    <location>
        <begin position="202"/>
        <end position="212"/>
    </location>
</feature>
<evidence type="ECO:0000256" key="11">
    <source>
        <dbReference type="ARBA" id="ARBA00023204"/>
    </source>
</evidence>
<dbReference type="GO" id="GO:0010468">
    <property type="term" value="P:regulation of gene expression"/>
    <property type="evidence" value="ECO:0007669"/>
    <property type="project" value="UniProtKB-ARBA"/>
</dbReference>
<dbReference type="GO" id="GO:0005721">
    <property type="term" value="C:pericentric heterochromatin"/>
    <property type="evidence" value="ECO:0007669"/>
    <property type="project" value="TreeGrafter"/>
</dbReference>
<feature type="compositionally biased region" description="Basic and acidic residues" evidence="14">
    <location>
        <begin position="160"/>
        <end position="170"/>
    </location>
</feature>
<feature type="compositionally biased region" description="Basic and acidic residues" evidence="14">
    <location>
        <begin position="362"/>
        <end position="403"/>
    </location>
</feature>
<evidence type="ECO:0000256" key="7">
    <source>
        <dbReference type="ARBA" id="ARBA00022801"/>
    </source>
</evidence>
<comment type="similarity">
    <text evidence="2">Belongs to the SNF2/RAD54 helicase family.</text>
</comment>
<evidence type="ECO:0000256" key="9">
    <source>
        <dbReference type="ARBA" id="ARBA00022840"/>
    </source>
</evidence>
<feature type="region of interest" description="Disordered" evidence="14">
    <location>
        <begin position="159"/>
        <end position="254"/>
    </location>
</feature>
<dbReference type="CDD" id="cd11726">
    <property type="entry name" value="ADDz_ATRX"/>
    <property type="match status" value="1"/>
</dbReference>
<evidence type="ECO:0000259" key="15">
    <source>
        <dbReference type="PROSITE" id="PS51533"/>
    </source>
</evidence>
<protein>
    <submittedName>
        <fullName evidence="16">Putative transcriptional regulator atrx-like protein</fullName>
    </submittedName>
</protein>
<comment type="catalytic activity">
    <reaction evidence="13">
        <text>ATP + H2O = ADP + phosphate + H(+)</text>
        <dbReference type="Rhea" id="RHEA:13065"/>
        <dbReference type="ChEBI" id="CHEBI:15377"/>
        <dbReference type="ChEBI" id="CHEBI:15378"/>
        <dbReference type="ChEBI" id="CHEBI:30616"/>
        <dbReference type="ChEBI" id="CHEBI:43474"/>
        <dbReference type="ChEBI" id="CHEBI:456216"/>
        <dbReference type="EC" id="3.6.4.12"/>
    </reaction>
</comment>
<keyword evidence="6" id="KW-0863">Zinc-finger</keyword>
<dbReference type="GO" id="GO:0005634">
    <property type="term" value="C:nucleus"/>
    <property type="evidence" value="ECO:0007669"/>
    <property type="project" value="UniProtKB-SubCell"/>
</dbReference>
<feature type="compositionally biased region" description="Basic and acidic residues" evidence="14">
    <location>
        <begin position="430"/>
        <end position="442"/>
    </location>
</feature>
<dbReference type="GO" id="GO:0005524">
    <property type="term" value="F:ATP binding"/>
    <property type="evidence" value="ECO:0007669"/>
    <property type="project" value="UniProtKB-KW"/>
</dbReference>
<keyword evidence="10" id="KW-0238">DNA-binding</keyword>